<evidence type="ECO:0000313" key="3">
    <source>
        <dbReference type="EMBL" id="ORZ11779.1"/>
    </source>
</evidence>
<gene>
    <name evidence="3" type="ORF">BCR41DRAFT_109725</name>
    <name evidence="2" type="ORF">BCR41DRAFT_113584</name>
</gene>
<evidence type="ECO:0000313" key="2">
    <source>
        <dbReference type="EMBL" id="ORZ10915.1"/>
    </source>
</evidence>
<feature type="region of interest" description="Disordered" evidence="1">
    <location>
        <begin position="181"/>
        <end position="222"/>
    </location>
</feature>
<dbReference type="RefSeq" id="XP_021879876.1">
    <property type="nucleotide sequence ID" value="XM_022019375.1"/>
</dbReference>
<reference evidence="3 4" key="1">
    <citation type="submission" date="2016-07" db="EMBL/GenBank/DDBJ databases">
        <title>Pervasive Adenine N6-methylation of Active Genes in Fungi.</title>
        <authorList>
            <consortium name="DOE Joint Genome Institute"/>
            <person name="Mondo S.J."/>
            <person name="Dannebaum R.O."/>
            <person name="Kuo R.C."/>
            <person name="Labutti K."/>
            <person name="Haridas S."/>
            <person name="Kuo A."/>
            <person name="Salamov A."/>
            <person name="Ahrendt S.R."/>
            <person name="Lipzen A."/>
            <person name="Sullivan W."/>
            <person name="Andreopoulos W.B."/>
            <person name="Clum A."/>
            <person name="Lindquist E."/>
            <person name="Daum C."/>
            <person name="Ramamoorthy G.K."/>
            <person name="Gryganskyi A."/>
            <person name="Culley D."/>
            <person name="Magnuson J.K."/>
            <person name="James T.Y."/>
            <person name="O'Malley M.A."/>
            <person name="Stajich J.E."/>
            <person name="Spatafora J.W."/>
            <person name="Visel A."/>
            <person name="Grigoriev I.V."/>
        </authorList>
    </citation>
    <scope>NUCLEOTIDE SEQUENCE [LARGE SCALE GENOMIC DNA]</scope>
    <source>
        <strain evidence="3 4">NRRL 3116</strain>
    </source>
</reference>
<accession>A0A1Y2GIN9</accession>
<protein>
    <submittedName>
        <fullName evidence="3">Uncharacterized protein</fullName>
    </submittedName>
</protein>
<keyword evidence="4" id="KW-1185">Reference proteome</keyword>
<feature type="compositionally biased region" description="Low complexity" evidence="1">
    <location>
        <begin position="76"/>
        <end position="88"/>
    </location>
</feature>
<evidence type="ECO:0000313" key="4">
    <source>
        <dbReference type="Proteomes" id="UP000193648"/>
    </source>
</evidence>
<dbReference type="AlphaFoldDB" id="A0A1Y2GIN9"/>
<dbReference type="Proteomes" id="UP000193648">
    <property type="component" value="Unassembled WGS sequence"/>
</dbReference>
<proteinExistence type="predicted"/>
<dbReference type="GeneID" id="33561220"/>
<feature type="compositionally biased region" description="Low complexity" evidence="1">
    <location>
        <begin position="105"/>
        <end position="120"/>
    </location>
</feature>
<comment type="caution">
    <text evidence="3">The sequence shown here is derived from an EMBL/GenBank/DDBJ whole genome shotgun (WGS) entry which is preliminary data.</text>
</comment>
<dbReference type="EMBL" id="MCFF01000029">
    <property type="protein sequence ID" value="ORZ10915.1"/>
    <property type="molecule type" value="Genomic_DNA"/>
</dbReference>
<dbReference type="EMBL" id="MCFF01000027">
    <property type="protein sequence ID" value="ORZ11779.1"/>
    <property type="molecule type" value="Genomic_DNA"/>
</dbReference>
<dbReference type="OrthoDB" id="5563016at2759"/>
<sequence>MKTHEHIYQFSRKNKLYTYCHINRAVAASLRTQQIFEYRPTPSENKAAKDTSNRVINMQGLQSSALVPPQPAKPVQPENEQQLNEPQQRTQAIEALASSKANQFTQQTQQPQSQQQYQHHYPSDPRQLMLPLQHPQTPISSVDEHTFQNSDVSTEHSSRYFTRSLSTSWPLSNNHNLHQYQSQREYQRGVPPTSTSLTSASGHLALPAEDTNNSNRPRRWSLTGRFFGDRNRRKV</sequence>
<feature type="compositionally biased region" description="Polar residues" evidence="1">
    <location>
        <begin position="192"/>
        <end position="201"/>
    </location>
</feature>
<dbReference type="InParanoid" id="A0A1Y2GIN9"/>
<feature type="region of interest" description="Disordered" evidence="1">
    <location>
        <begin position="65"/>
        <end position="128"/>
    </location>
</feature>
<name>A0A1Y2GIN9_9FUNG</name>
<evidence type="ECO:0000256" key="1">
    <source>
        <dbReference type="SAM" id="MobiDB-lite"/>
    </source>
</evidence>
<organism evidence="3 4">
    <name type="scientific">Lobosporangium transversale</name>
    <dbReference type="NCBI Taxonomy" id="64571"/>
    <lineage>
        <taxon>Eukaryota</taxon>
        <taxon>Fungi</taxon>
        <taxon>Fungi incertae sedis</taxon>
        <taxon>Mucoromycota</taxon>
        <taxon>Mortierellomycotina</taxon>
        <taxon>Mortierellomycetes</taxon>
        <taxon>Mortierellales</taxon>
        <taxon>Mortierellaceae</taxon>
        <taxon>Lobosporangium</taxon>
    </lineage>
</organism>